<dbReference type="GO" id="GO:0000287">
    <property type="term" value="F:magnesium ion binding"/>
    <property type="evidence" value="ECO:0007669"/>
    <property type="project" value="InterPro"/>
</dbReference>
<dbReference type="SUPFAM" id="SSF52518">
    <property type="entry name" value="Thiamin diphosphate-binding fold (THDP-binding)"/>
    <property type="match status" value="1"/>
</dbReference>
<gene>
    <name evidence="5" type="ORF">H0A75_05895</name>
</gene>
<protein>
    <submittedName>
        <fullName evidence="5">Acetolactate synthase large subunit</fullName>
    </submittedName>
</protein>
<dbReference type="GO" id="GO:0030976">
    <property type="term" value="F:thiamine pyrophosphate binding"/>
    <property type="evidence" value="ECO:0007669"/>
    <property type="project" value="InterPro"/>
</dbReference>
<dbReference type="PANTHER" id="PTHR18968:SF129">
    <property type="entry name" value="ACETOLACTATE SYNTHASE"/>
    <property type="match status" value="1"/>
</dbReference>
<dbReference type="Proteomes" id="UP000537890">
    <property type="component" value="Unassembled WGS sequence"/>
</dbReference>
<dbReference type="PANTHER" id="PTHR18968">
    <property type="entry name" value="THIAMINE PYROPHOSPHATE ENZYMES"/>
    <property type="match status" value="1"/>
</dbReference>
<dbReference type="CDD" id="cd02010">
    <property type="entry name" value="TPP_ALS"/>
    <property type="match status" value="1"/>
</dbReference>
<dbReference type="PROSITE" id="PS00187">
    <property type="entry name" value="TPP_ENZYMES"/>
    <property type="match status" value="1"/>
</dbReference>
<evidence type="ECO:0000313" key="5">
    <source>
        <dbReference type="EMBL" id="NYT47171.1"/>
    </source>
</evidence>
<evidence type="ECO:0000256" key="1">
    <source>
        <dbReference type="ARBA" id="ARBA00007812"/>
    </source>
</evidence>
<dbReference type="InterPro" id="IPR045229">
    <property type="entry name" value="TPP_enz"/>
</dbReference>
<reference evidence="5 6" key="1">
    <citation type="submission" date="2020-05" db="EMBL/GenBank/DDBJ databases">
        <title>Horizontal transmission and recombination maintain forever young bacterial symbiont genomes.</title>
        <authorList>
            <person name="Russell S.L."/>
            <person name="Pepper-Tunick E."/>
            <person name="Svedberg J."/>
            <person name="Byrne A."/>
            <person name="Ruelas Castillo J."/>
            <person name="Vollmers C."/>
            <person name="Beinart R.A."/>
            <person name="Corbett-Detig R."/>
        </authorList>
    </citation>
    <scope>NUCLEOTIDE SEQUENCE [LARGE SCALE GENOMIC DNA]</scope>
    <source>
        <strain evidence="5">4727-3</strain>
    </source>
</reference>
<dbReference type="Pfam" id="PF00205">
    <property type="entry name" value="TPP_enzyme_M"/>
    <property type="match status" value="1"/>
</dbReference>
<feature type="non-terminal residue" evidence="5">
    <location>
        <position position="1"/>
    </location>
</feature>
<evidence type="ECO:0000256" key="2">
    <source>
        <dbReference type="ARBA" id="ARBA00023052"/>
    </source>
</evidence>
<accession>A0A7Z0MP11</accession>
<keyword evidence="2" id="KW-0786">Thiamine pyrophosphate</keyword>
<dbReference type="GO" id="GO:0050660">
    <property type="term" value="F:flavin adenine dinucleotide binding"/>
    <property type="evidence" value="ECO:0007669"/>
    <property type="project" value="TreeGrafter"/>
</dbReference>
<dbReference type="GO" id="GO:0003984">
    <property type="term" value="F:acetolactate synthase activity"/>
    <property type="evidence" value="ECO:0007669"/>
    <property type="project" value="TreeGrafter"/>
</dbReference>
<dbReference type="SUPFAM" id="SSF52467">
    <property type="entry name" value="DHS-like NAD/FAD-binding domain"/>
    <property type="match status" value="1"/>
</dbReference>
<feature type="domain" description="Thiamine pyrophosphate enzyme TPP-binding" evidence="4">
    <location>
        <begin position="148"/>
        <end position="294"/>
    </location>
</feature>
<dbReference type="Gene3D" id="3.40.50.1220">
    <property type="entry name" value="TPP-binding domain"/>
    <property type="match status" value="1"/>
</dbReference>
<evidence type="ECO:0000259" key="3">
    <source>
        <dbReference type="Pfam" id="PF00205"/>
    </source>
</evidence>
<comment type="caution">
    <text evidence="5">The sequence shown here is derived from an EMBL/GenBank/DDBJ whole genome shotgun (WGS) entry which is preliminary data.</text>
</comment>
<dbReference type="GO" id="GO:0009097">
    <property type="term" value="P:isoleucine biosynthetic process"/>
    <property type="evidence" value="ECO:0007669"/>
    <property type="project" value="TreeGrafter"/>
</dbReference>
<dbReference type="GO" id="GO:0009099">
    <property type="term" value="P:L-valine biosynthetic process"/>
    <property type="evidence" value="ECO:0007669"/>
    <property type="project" value="TreeGrafter"/>
</dbReference>
<dbReference type="Gene3D" id="3.40.50.970">
    <property type="match status" value="1"/>
</dbReference>
<dbReference type="Pfam" id="PF02775">
    <property type="entry name" value="TPP_enzyme_C"/>
    <property type="match status" value="1"/>
</dbReference>
<dbReference type="InterPro" id="IPR029035">
    <property type="entry name" value="DHS-like_NAD/FAD-binding_dom"/>
</dbReference>
<evidence type="ECO:0000259" key="4">
    <source>
        <dbReference type="Pfam" id="PF02775"/>
    </source>
</evidence>
<dbReference type="InterPro" id="IPR011766">
    <property type="entry name" value="TPP_enzyme_TPP-bd"/>
</dbReference>
<organism evidence="5 6">
    <name type="scientific">Candidatus Methanofishera endochildressiae</name>
    <dbReference type="NCBI Taxonomy" id="2738884"/>
    <lineage>
        <taxon>Bacteria</taxon>
        <taxon>Pseudomonadati</taxon>
        <taxon>Pseudomonadota</taxon>
        <taxon>Gammaproteobacteria</taxon>
        <taxon>Candidatus Methanofishera</taxon>
    </lineage>
</organism>
<dbReference type="InterPro" id="IPR029061">
    <property type="entry name" value="THDP-binding"/>
</dbReference>
<dbReference type="EMBL" id="JACCHS010000098">
    <property type="protein sequence ID" value="NYT47171.1"/>
    <property type="molecule type" value="Genomic_DNA"/>
</dbReference>
<feature type="domain" description="Thiamine pyrophosphate enzyme central" evidence="3">
    <location>
        <begin position="3"/>
        <end position="90"/>
    </location>
</feature>
<dbReference type="AlphaFoldDB" id="A0A7Z0MP11"/>
<proteinExistence type="inferred from homology"/>
<dbReference type="InterPro" id="IPR012000">
    <property type="entry name" value="Thiamin_PyroP_enz_cen_dom"/>
</dbReference>
<evidence type="ECO:0000313" key="6">
    <source>
        <dbReference type="Proteomes" id="UP000537890"/>
    </source>
</evidence>
<name>A0A7Z0MP11_9GAMM</name>
<sequence>HIFMAKGCVPFSHPLSLGTVGLQAHDYVNCGFDRADVVICIGFDMVEYHPKSWNPQSDKKIIHIDQTYAEVDAHYQLEVGVLGEISKTLELIAEQTTAKDSVYAESLHEVIKQQIDDYSDDNSFPIKPQRILYDTRQVLADQDILLSDVGAHKMWIARLFHCERPNTCIISNGFASMGIALPGALAAKMAYPQKRVLAITGDAGFLMNSQEIETALRYQLALVVMIWHDKEYGLIKWHQQRRFGRSGNISFNNPDFVKYAESFGAIGYRVDSADELIPTLDAAFAQNTVVIIDVPVDYSENMKLTKQLGELVCTI</sequence>
<dbReference type="GO" id="GO:0005948">
    <property type="term" value="C:acetolactate synthase complex"/>
    <property type="evidence" value="ECO:0007669"/>
    <property type="project" value="TreeGrafter"/>
</dbReference>
<comment type="similarity">
    <text evidence="1">Belongs to the TPP enzyme family.</text>
</comment>
<dbReference type="InterPro" id="IPR000399">
    <property type="entry name" value="TPP-bd_CS"/>
</dbReference>